<dbReference type="SUPFAM" id="SSF56176">
    <property type="entry name" value="FAD-binding/transporter-associated domain-like"/>
    <property type="match status" value="1"/>
</dbReference>
<dbReference type="InterPro" id="IPR016169">
    <property type="entry name" value="FAD-bd_PCMH_sub2"/>
</dbReference>
<protein>
    <submittedName>
        <fullName evidence="11">FAD-binding oxidoreductase</fullName>
    </submittedName>
</protein>
<dbReference type="InterPro" id="IPR016166">
    <property type="entry name" value="FAD-bd_PCMH"/>
</dbReference>
<feature type="site" description="Important for enzyme activity" evidence="9">
    <location>
        <position position="326"/>
    </location>
</feature>
<dbReference type="GO" id="GO:0016491">
    <property type="term" value="F:oxidoreductase activity"/>
    <property type="evidence" value="ECO:0007669"/>
    <property type="project" value="UniProtKB-KW"/>
</dbReference>
<evidence type="ECO:0000256" key="1">
    <source>
        <dbReference type="ARBA" id="ARBA00001974"/>
    </source>
</evidence>
<dbReference type="Gene3D" id="3.30.43.10">
    <property type="entry name" value="Uridine Diphospho-n-acetylenolpyruvylglucosamine Reductase, domain 2"/>
    <property type="match status" value="1"/>
</dbReference>
<comment type="caution">
    <text evidence="11">The sequence shown here is derived from an EMBL/GenBank/DDBJ whole genome shotgun (WGS) entry which is preliminary data.</text>
</comment>
<gene>
    <name evidence="11" type="ORF">FQ154_13275</name>
</gene>
<dbReference type="GO" id="GO:0071949">
    <property type="term" value="F:FAD binding"/>
    <property type="evidence" value="ECO:0007669"/>
    <property type="project" value="InterPro"/>
</dbReference>
<dbReference type="InterPro" id="IPR004113">
    <property type="entry name" value="FAD-bd_oxidored_4_C"/>
</dbReference>
<dbReference type="Pfam" id="PF02913">
    <property type="entry name" value="FAD-oxidase_C"/>
    <property type="match status" value="1"/>
</dbReference>
<evidence type="ECO:0000256" key="7">
    <source>
        <dbReference type="PIRSR" id="PIRSR625650-2"/>
    </source>
</evidence>
<evidence type="ECO:0000256" key="5">
    <source>
        <dbReference type="ARBA" id="ARBA00023002"/>
    </source>
</evidence>
<dbReference type="PANTHER" id="PTHR46568:SF1">
    <property type="entry name" value="ALKYLDIHYDROXYACETONEPHOSPHATE SYNTHASE, PEROXISOMAL"/>
    <property type="match status" value="1"/>
</dbReference>
<dbReference type="InterPro" id="IPR006094">
    <property type="entry name" value="Oxid_FAD_bind_N"/>
</dbReference>
<dbReference type="Gene3D" id="1.10.45.10">
    <property type="entry name" value="Vanillyl-alcohol Oxidase, Chain A, domain 4"/>
    <property type="match status" value="1"/>
</dbReference>
<dbReference type="InterPro" id="IPR016171">
    <property type="entry name" value="Vanillyl_alc_oxidase_C-sub2"/>
</dbReference>
<dbReference type="FunFam" id="1.10.45.10:FF:000001">
    <property type="entry name" value="D-lactate dehydrogenase mitochondrial"/>
    <property type="match status" value="1"/>
</dbReference>
<dbReference type="InterPro" id="IPR016164">
    <property type="entry name" value="FAD-linked_Oxase-like_C"/>
</dbReference>
<dbReference type="AlphaFoldDB" id="A0A5B0EAN0"/>
<keyword evidence="5" id="KW-0560">Oxidoreductase</keyword>
<feature type="binding site" evidence="8">
    <location>
        <begin position="272"/>
        <end position="278"/>
    </location>
    <ligand>
        <name>FAD</name>
        <dbReference type="ChEBI" id="CHEBI:57692"/>
    </ligand>
</feature>
<feature type="domain" description="FAD-binding PCMH-type" evidence="10">
    <location>
        <begin position="106"/>
        <end position="288"/>
    </location>
</feature>
<evidence type="ECO:0000256" key="8">
    <source>
        <dbReference type="PIRSR" id="PIRSR625650-3"/>
    </source>
</evidence>
<evidence type="ECO:0000256" key="4">
    <source>
        <dbReference type="ARBA" id="ARBA00022827"/>
    </source>
</evidence>
<dbReference type="PANTHER" id="PTHR46568">
    <property type="entry name" value="ALKYLDIHYDROXYACETONEPHOSPHATE SYNTHASE, PEROXISOMAL"/>
    <property type="match status" value="1"/>
</dbReference>
<dbReference type="Pfam" id="PF01565">
    <property type="entry name" value="FAD_binding_4"/>
    <property type="match status" value="1"/>
</dbReference>
<name>A0A5B0EAN0_9MICC</name>
<sequence length="558" mass="58473">MVTQNTVGIPRSVWYGWGDPAHATSLSENALAYLRATLKLASVKPVHPPVDITEVRIGEPVLNAEVLAELRAACGTEYVSTERLDRIEHSGGKSTEDLLRIRAGDALGAPDAVIFPGSAEEIREVLAVCVARGIAVTAFGGGTSVVGGVSPLRGTFDAAITLDMRRMDKLLHLDPRSRTATFEAGLRGPGIEAALEPHGFTLGHFPQSHQEATLGGYVATRSAGQASTGYGRSDDLVKSVHLETPAGALVAGSAAPGTAAGPKLLDVIVGSEGAFGVITSATLKVVPVPTHKSYGSWSFASFTAGAEAIRRLRHDGLAGDLPHVCRLSDSDETASTFKLGGPKTAALGKFLSVRGQATPALALFVWEGATKETAARKRRSARILRAAGGIRTGAIPARAWEHGRFSGPYLRDELLSRGVYVETLETSATWTSLDSTYHAVREAILKSLAEHGGAGYVQSHISHIYPDGASLYFTYLTGLESDGLAQHARVKQAASKAIVAAGSTITHHHSVGTDHAPYLGAEIGALGLDVLRGIKNTLDPAGIMNPGKLIPAAIKEQP</sequence>
<evidence type="ECO:0000256" key="3">
    <source>
        <dbReference type="ARBA" id="ARBA00022630"/>
    </source>
</evidence>
<reference evidence="11 12" key="1">
    <citation type="submission" date="2019-07" db="EMBL/GenBank/DDBJ databases">
        <title>Analysis of the biochemical properties, biological activity and biotechnological potential of siderophores and biosurfactants produced by Antarctic psychrotolerant bacteria.</title>
        <authorList>
            <person name="Styczynski M."/>
            <person name="Krucon T."/>
            <person name="Decewicz P."/>
            <person name="Dziewit L."/>
        </authorList>
    </citation>
    <scope>NUCLEOTIDE SEQUENCE [LARGE SCALE GENOMIC DNA]</scope>
    <source>
        <strain evidence="11 12">ANT_H27</strain>
    </source>
</reference>
<dbReference type="Gene3D" id="3.30.300.330">
    <property type="match status" value="1"/>
</dbReference>
<proteinExistence type="inferred from homology"/>
<dbReference type="Gene3D" id="3.30.465.10">
    <property type="match status" value="1"/>
</dbReference>
<accession>A0A5B0EAN0</accession>
<dbReference type="GO" id="GO:0008610">
    <property type="term" value="P:lipid biosynthetic process"/>
    <property type="evidence" value="ECO:0007669"/>
    <property type="project" value="InterPro"/>
</dbReference>
<evidence type="ECO:0000313" key="12">
    <source>
        <dbReference type="Proteomes" id="UP000323856"/>
    </source>
</evidence>
<dbReference type="SUPFAM" id="SSF55103">
    <property type="entry name" value="FAD-linked oxidases, C-terminal domain"/>
    <property type="match status" value="1"/>
</dbReference>
<dbReference type="OrthoDB" id="9811557at2"/>
<comment type="cofactor">
    <cofactor evidence="1 8">
        <name>FAD</name>
        <dbReference type="ChEBI" id="CHEBI:57692"/>
    </cofactor>
</comment>
<evidence type="ECO:0000313" key="11">
    <source>
        <dbReference type="EMBL" id="KAA0975768.1"/>
    </source>
</evidence>
<dbReference type="InterPro" id="IPR025650">
    <property type="entry name" value="Alkyl-DHAP_Synthase"/>
</dbReference>
<dbReference type="InterPro" id="IPR036318">
    <property type="entry name" value="FAD-bd_PCMH-like_sf"/>
</dbReference>
<evidence type="ECO:0000256" key="9">
    <source>
        <dbReference type="PIRSR" id="PIRSR625650-4"/>
    </source>
</evidence>
<dbReference type="PROSITE" id="PS51387">
    <property type="entry name" value="FAD_PCMH"/>
    <property type="match status" value="1"/>
</dbReference>
<keyword evidence="3" id="KW-0285">Flavoprotein</keyword>
<dbReference type="Proteomes" id="UP000323856">
    <property type="component" value="Unassembled WGS sequence"/>
</dbReference>
<feature type="active site" description="Proton donor/acceptor" evidence="6">
    <location>
        <position position="472"/>
    </location>
</feature>
<feature type="binding site" evidence="7">
    <location>
        <position position="411"/>
    </location>
    <ligand>
        <name>substrate</name>
    </ligand>
</feature>
<dbReference type="InterPro" id="IPR016167">
    <property type="entry name" value="FAD-bd_PCMH_sub1"/>
</dbReference>
<keyword evidence="4 8" id="KW-0274">FAD</keyword>
<dbReference type="Gene3D" id="3.30.70.3450">
    <property type="match status" value="1"/>
</dbReference>
<dbReference type="RefSeq" id="WP_149620092.1">
    <property type="nucleotide sequence ID" value="NZ_VOBL01000014.1"/>
</dbReference>
<evidence type="ECO:0000256" key="6">
    <source>
        <dbReference type="PIRSR" id="PIRSR625650-1"/>
    </source>
</evidence>
<organism evidence="11 12">
    <name type="scientific">Paeniglutamicibacter gangotriensis</name>
    <dbReference type="NCBI Taxonomy" id="254787"/>
    <lineage>
        <taxon>Bacteria</taxon>
        <taxon>Bacillati</taxon>
        <taxon>Actinomycetota</taxon>
        <taxon>Actinomycetes</taxon>
        <taxon>Micrococcales</taxon>
        <taxon>Micrococcaceae</taxon>
        <taxon>Paeniglutamicibacter</taxon>
    </lineage>
</organism>
<comment type="similarity">
    <text evidence="2">Belongs to the FAD-binding oxidoreductase/transferase type 4 family.</text>
</comment>
<dbReference type="GO" id="GO:0008609">
    <property type="term" value="F:alkylglycerone-phosphate synthase activity"/>
    <property type="evidence" value="ECO:0007669"/>
    <property type="project" value="InterPro"/>
</dbReference>
<dbReference type="EMBL" id="VOBL01000014">
    <property type="protein sequence ID" value="KAA0975768.1"/>
    <property type="molecule type" value="Genomic_DNA"/>
</dbReference>
<evidence type="ECO:0000259" key="10">
    <source>
        <dbReference type="PROSITE" id="PS51387"/>
    </source>
</evidence>
<evidence type="ECO:0000256" key="2">
    <source>
        <dbReference type="ARBA" id="ARBA00008000"/>
    </source>
</evidence>